<evidence type="ECO:0000313" key="3">
    <source>
        <dbReference type="Proteomes" id="UP000238479"/>
    </source>
</evidence>
<comment type="caution">
    <text evidence="2">The sequence shown here is derived from an EMBL/GenBank/DDBJ whole genome shotgun (WGS) entry which is preliminary data.</text>
</comment>
<dbReference type="AlphaFoldDB" id="A0A2P6SAU2"/>
<evidence type="ECO:0000256" key="1">
    <source>
        <dbReference type="SAM" id="Phobius"/>
    </source>
</evidence>
<keyword evidence="1" id="KW-0472">Membrane</keyword>
<dbReference type="EMBL" id="PDCK01000039">
    <property type="protein sequence ID" value="PRQ55785.1"/>
    <property type="molecule type" value="Genomic_DNA"/>
</dbReference>
<name>A0A2P6SAU2_ROSCH</name>
<gene>
    <name evidence="2" type="ORF">RchiOBHm_Chr1g0328421</name>
</gene>
<keyword evidence="1" id="KW-1133">Transmembrane helix</keyword>
<dbReference type="Gramene" id="PRQ55785">
    <property type="protein sequence ID" value="PRQ55785"/>
    <property type="gene ID" value="RchiOBHm_Chr1g0328421"/>
</dbReference>
<evidence type="ECO:0000313" key="2">
    <source>
        <dbReference type="EMBL" id="PRQ55785.1"/>
    </source>
</evidence>
<dbReference type="Proteomes" id="UP000238479">
    <property type="component" value="Chromosome 1"/>
</dbReference>
<organism evidence="2 3">
    <name type="scientific">Rosa chinensis</name>
    <name type="common">China rose</name>
    <dbReference type="NCBI Taxonomy" id="74649"/>
    <lineage>
        <taxon>Eukaryota</taxon>
        <taxon>Viridiplantae</taxon>
        <taxon>Streptophyta</taxon>
        <taxon>Embryophyta</taxon>
        <taxon>Tracheophyta</taxon>
        <taxon>Spermatophyta</taxon>
        <taxon>Magnoliopsida</taxon>
        <taxon>eudicotyledons</taxon>
        <taxon>Gunneridae</taxon>
        <taxon>Pentapetalae</taxon>
        <taxon>rosids</taxon>
        <taxon>fabids</taxon>
        <taxon>Rosales</taxon>
        <taxon>Rosaceae</taxon>
        <taxon>Rosoideae</taxon>
        <taxon>Rosoideae incertae sedis</taxon>
        <taxon>Rosa</taxon>
    </lineage>
</organism>
<sequence length="97" mass="11445">MLQSIYLGVLRVHLIQIVGTFIVLVHFDFIFLFFVSPLQLKKYLGVKKKKRSKRGIEAQNQQICLCRSVNFDRSLRPSHNYSDYDLYIDGKPWMSSF</sequence>
<proteinExistence type="predicted"/>
<keyword evidence="1" id="KW-0812">Transmembrane</keyword>
<reference evidence="2 3" key="1">
    <citation type="journal article" date="2018" name="Nat. Genet.">
        <title>The Rosa genome provides new insights in the design of modern roses.</title>
        <authorList>
            <person name="Bendahmane M."/>
        </authorList>
    </citation>
    <scope>NUCLEOTIDE SEQUENCE [LARGE SCALE GENOMIC DNA]</scope>
    <source>
        <strain evidence="3">cv. Old Blush</strain>
    </source>
</reference>
<keyword evidence="3" id="KW-1185">Reference proteome</keyword>
<feature type="transmembrane region" description="Helical" evidence="1">
    <location>
        <begin position="12"/>
        <end position="40"/>
    </location>
</feature>
<accession>A0A2P6SAU2</accession>
<protein>
    <submittedName>
        <fullName evidence="2">Uncharacterized protein</fullName>
    </submittedName>
</protein>